<proteinExistence type="predicted"/>
<protein>
    <submittedName>
        <fullName evidence="1">CLUMA_CG003671, isoform A</fullName>
    </submittedName>
</protein>
<keyword evidence="2" id="KW-1185">Reference proteome</keyword>
<dbReference type="OrthoDB" id="10248617at2759"/>
<sequence length="79" mass="9162">MLKHSVLMNKFYQFKKERNKILETLGAPHVSSFDHFLSEEIQTVIAIIEPIEFELSKGGKNQDSHQKLFHCKTTNKSTN</sequence>
<evidence type="ECO:0000313" key="1">
    <source>
        <dbReference type="EMBL" id="CRK89942.1"/>
    </source>
</evidence>
<evidence type="ECO:0000313" key="2">
    <source>
        <dbReference type="Proteomes" id="UP000183832"/>
    </source>
</evidence>
<organism evidence="1 2">
    <name type="scientific">Clunio marinus</name>
    <dbReference type="NCBI Taxonomy" id="568069"/>
    <lineage>
        <taxon>Eukaryota</taxon>
        <taxon>Metazoa</taxon>
        <taxon>Ecdysozoa</taxon>
        <taxon>Arthropoda</taxon>
        <taxon>Hexapoda</taxon>
        <taxon>Insecta</taxon>
        <taxon>Pterygota</taxon>
        <taxon>Neoptera</taxon>
        <taxon>Endopterygota</taxon>
        <taxon>Diptera</taxon>
        <taxon>Nematocera</taxon>
        <taxon>Chironomoidea</taxon>
        <taxon>Chironomidae</taxon>
        <taxon>Clunio</taxon>
    </lineage>
</organism>
<dbReference type="AlphaFoldDB" id="A0A1J1HTX6"/>
<accession>A0A1J1HTX6</accession>
<dbReference type="Proteomes" id="UP000183832">
    <property type="component" value="Unassembled WGS sequence"/>
</dbReference>
<dbReference type="EMBL" id="CVRI01000015">
    <property type="protein sequence ID" value="CRK89942.1"/>
    <property type="molecule type" value="Genomic_DNA"/>
</dbReference>
<gene>
    <name evidence="1" type="ORF">CLUMA_CG003671</name>
</gene>
<name>A0A1J1HTX6_9DIPT</name>
<reference evidence="1 2" key="1">
    <citation type="submission" date="2015-04" db="EMBL/GenBank/DDBJ databases">
        <authorList>
            <person name="Syromyatnikov M.Y."/>
            <person name="Popov V.N."/>
        </authorList>
    </citation>
    <scope>NUCLEOTIDE SEQUENCE [LARGE SCALE GENOMIC DNA]</scope>
</reference>